<keyword evidence="6" id="KW-1185">Reference proteome</keyword>
<reference evidence="5" key="3">
    <citation type="submission" date="2022-06" db="UniProtKB">
        <authorList>
            <consortium name="EnsemblMetazoa"/>
        </authorList>
    </citation>
    <scope>IDENTIFICATION</scope>
</reference>
<dbReference type="AlphaFoldDB" id="A0A834VFW0"/>
<dbReference type="PANTHER" id="PTHR13423:SF2">
    <property type="entry name" value="OUT AT FIRST PROTEIN HOMOLOG"/>
    <property type="match status" value="1"/>
</dbReference>
<dbReference type="Pfam" id="PF14941">
    <property type="entry name" value="OAF_N"/>
    <property type="match status" value="1"/>
</dbReference>
<dbReference type="OrthoDB" id="5947176at2759"/>
<feature type="transmembrane region" description="Helical" evidence="2">
    <location>
        <begin position="36"/>
        <end position="64"/>
    </location>
</feature>
<organism evidence="4">
    <name type="scientific">Sarcoptes scabiei</name>
    <name type="common">Itch mite</name>
    <name type="synonym">Acarus scabiei</name>
    <dbReference type="NCBI Taxonomy" id="52283"/>
    <lineage>
        <taxon>Eukaryota</taxon>
        <taxon>Metazoa</taxon>
        <taxon>Ecdysozoa</taxon>
        <taxon>Arthropoda</taxon>
        <taxon>Chelicerata</taxon>
        <taxon>Arachnida</taxon>
        <taxon>Acari</taxon>
        <taxon>Acariformes</taxon>
        <taxon>Sarcoptiformes</taxon>
        <taxon>Astigmata</taxon>
        <taxon>Psoroptidia</taxon>
        <taxon>Sarcoptoidea</taxon>
        <taxon>Sarcoptidae</taxon>
        <taxon>Sarcoptinae</taxon>
        <taxon>Sarcoptes</taxon>
    </lineage>
</organism>
<proteinExistence type="predicted"/>
<feature type="compositionally biased region" description="Polar residues" evidence="1">
    <location>
        <begin position="319"/>
        <end position="334"/>
    </location>
</feature>
<sequence>MNEMNEINECFHKTERSASLSRPSKKTSIMFSFDQWLMISTIITIIIVLSSTTTTTTMAASLLLSSMPFGQIPISHPSLMRKMNSLINDRTSTFSSSKSSTPSFETNLAINLRNDGGEIFRETIIVNRLRDYIVIDFEETDSSQIRKIIDFHNNIILYRVIHLGEQDLHEKKAELFCFMTTLPESLKIFGNETSSNVEDSSDGYVIPEIMSRLSQRNPSSIRHADFDLGEQSFEMDIEILFNEKISSIFPHLKENCDQNELLAENQNYDRNDSNQRNNHRIFANAKDLQLWTNGRLTFANISTSIKSLSLIHRGKNIDTDPSQMRSDSFKSISKSPDELRRNDPNELNRMPQKWNVMKS</sequence>
<gene>
    <name evidence="4" type="ORF">SSS_4958</name>
</gene>
<evidence type="ECO:0000313" key="5">
    <source>
        <dbReference type="EnsemblMetazoa" id="KAF7495346.1"/>
    </source>
</evidence>
<evidence type="ECO:0000313" key="6">
    <source>
        <dbReference type="Proteomes" id="UP000070412"/>
    </source>
</evidence>
<dbReference type="InterPro" id="IPR053894">
    <property type="entry name" value="OAF_N"/>
</dbReference>
<evidence type="ECO:0000313" key="4">
    <source>
        <dbReference type="EMBL" id="KAF7495346.1"/>
    </source>
</evidence>
<keyword evidence="2" id="KW-1133">Transmembrane helix</keyword>
<dbReference type="EMBL" id="WVUK01000048">
    <property type="protein sequence ID" value="KAF7495346.1"/>
    <property type="molecule type" value="Genomic_DNA"/>
</dbReference>
<dbReference type="EnsemblMetazoa" id="SSS_4958s_mrna">
    <property type="protein sequence ID" value="KAF7495346.1"/>
    <property type="gene ID" value="SSS_4958"/>
</dbReference>
<reference evidence="6" key="1">
    <citation type="journal article" date="2020" name="PLoS Negl. Trop. Dis.">
        <title>High-quality nuclear genome for Sarcoptes scabiei-A critical resource for a neglected parasite.</title>
        <authorList>
            <person name="Korhonen P.K."/>
            <person name="Gasser R.B."/>
            <person name="Ma G."/>
            <person name="Wang T."/>
            <person name="Stroehlein A.J."/>
            <person name="Young N.D."/>
            <person name="Ang C.S."/>
            <person name="Fernando D.D."/>
            <person name="Lu H.C."/>
            <person name="Taylor S."/>
            <person name="Reynolds S.L."/>
            <person name="Mofiz E."/>
            <person name="Najaraj S.H."/>
            <person name="Gowda H."/>
            <person name="Madugundu A."/>
            <person name="Renuse S."/>
            <person name="Holt D."/>
            <person name="Pandey A."/>
            <person name="Papenfuss A.T."/>
            <person name="Fischer K."/>
        </authorList>
    </citation>
    <scope>NUCLEOTIDE SEQUENCE [LARGE SCALE GENOMIC DNA]</scope>
</reference>
<protein>
    <submittedName>
        <fullName evidence="4">Out at first protein</fullName>
    </submittedName>
</protein>
<feature type="domain" description="Out at first protein BRICHOS-like" evidence="3">
    <location>
        <begin position="107"/>
        <end position="259"/>
    </location>
</feature>
<evidence type="ECO:0000256" key="1">
    <source>
        <dbReference type="SAM" id="MobiDB-lite"/>
    </source>
</evidence>
<reference evidence="4" key="2">
    <citation type="submission" date="2020-01" db="EMBL/GenBank/DDBJ databases">
        <authorList>
            <person name="Korhonen P.K.K."/>
            <person name="Guangxu M.G."/>
            <person name="Wang T.W."/>
            <person name="Stroehlein A.J.S."/>
            <person name="Young N.D."/>
            <person name="Ang C.-S.A."/>
            <person name="Fernando D.W.F."/>
            <person name="Lu H.L."/>
            <person name="Taylor S.T."/>
            <person name="Ehtesham M.E.M."/>
            <person name="Najaraj S.H.N."/>
            <person name="Harsha G.H.G."/>
            <person name="Madugundu A.M."/>
            <person name="Renuse S.R."/>
            <person name="Holt D.H."/>
            <person name="Pandey A.P."/>
            <person name="Papenfuss A.P."/>
            <person name="Gasser R.B.G."/>
            <person name="Fischer K.F."/>
        </authorList>
    </citation>
    <scope>NUCLEOTIDE SEQUENCE</scope>
    <source>
        <strain evidence="4">SSS_KF_BRIS2020</strain>
    </source>
</reference>
<feature type="compositionally biased region" description="Basic and acidic residues" evidence="1">
    <location>
        <begin position="335"/>
        <end position="346"/>
    </location>
</feature>
<keyword evidence="2" id="KW-0472">Membrane</keyword>
<name>A0A834VFW0_SARSC</name>
<accession>A0A834VFW0</accession>
<evidence type="ECO:0000256" key="2">
    <source>
        <dbReference type="SAM" id="Phobius"/>
    </source>
</evidence>
<keyword evidence="2" id="KW-0812">Transmembrane</keyword>
<dbReference type="Proteomes" id="UP000070412">
    <property type="component" value="Unassembled WGS sequence"/>
</dbReference>
<feature type="region of interest" description="Disordered" evidence="1">
    <location>
        <begin position="316"/>
        <end position="359"/>
    </location>
</feature>
<dbReference type="PANTHER" id="PTHR13423">
    <property type="entry name" value="OUT AT FIRST"/>
    <property type="match status" value="1"/>
</dbReference>
<dbReference type="InterPro" id="IPR026315">
    <property type="entry name" value="Oaf"/>
</dbReference>
<evidence type="ECO:0000259" key="3">
    <source>
        <dbReference type="Pfam" id="PF14941"/>
    </source>
</evidence>